<reference evidence="7" key="1">
    <citation type="submission" date="2020-04" db="EMBL/GenBank/DDBJ databases">
        <authorList>
            <person name="Neveu A P."/>
        </authorList>
    </citation>
    <scope>NUCLEOTIDE SEQUENCE</scope>
    <source>
        <tissue evidence="7">Whole embryo</tissue>
    </source>
</reference>
<feature type="transmembrane region" description="Helical" evidence="6">
    <location>
        <begin position="53"/>
        <end position="76"/>
    </location>
</feature>
<name>A0A6F9DA83_9ASCI</name>
<dbReference type="GO" id="GO:0016020">
    <property type="term" value="C:membrane"/>
    <property type="evidence" value="ECO:0007669"/>
    <property type="project" value="UniProtKB-SubCell"/>
</dbReference>
<feature type="transmembrane region" description="Helical" evidence="6">
    <location>
        <begin position="5"/>
        <end position="26"/>
    </location>
</feature>
<sequence>MSEAFLLCMALIDSALMLFLAVYFIITLSDLECDYLNASSCCSRLNKWVLPEVVAACAFPLIMLFTGHWIVFLLNCPLPLYITNRYLGISAGNIGLYDPTEIHNRGLLKGHMKEAMIKLGYYILFFFVYLYWFIYALLRGDATS</sequence>
<keyword evidence="4 6" id="KW-1133">Transmembrane helix</keyword>
<comment type="similarity">
    <text evidence="2">Belongs to the cornichon family.</text>
</comment>
<evidence type="ECO:0000256" key="3">
    <source>
        <dbReference type="ARBA" id="ARBA00022692"/>
    </source>
</evidence>
<dbReference type="SMART" id="SM01398">
    <property type="entry name" value="Cornichon"/>
    <property type="match status" value="1"/>
</dbReference>
<proteinExistence type="evidence at transcript level"/>
<evidence type="ECO:0000313" key="7">
    <source>
        <dbReference type="EMBL" id="CAB3232078.1"/>
    </source>
</evidence>
<evidence type="ECO:0000256" key="6">
    <source>
        <dbReference type="SAM" id="Phobius"/>
    </source>
</evidence>
<dbReference type="AlphaFoldDB" id="A0A6F9DA83"/>
<evidence type="ECO:0000256" key="2">
    <source>
        <dbReference type="ARBA" id="ARBA00010095"/>
    </source>
</evidence>
<keyword evidence="3 6" id="KW-0812">Transmembrane</keyword>
<comment type="subcellular location">
    <subcellularLocation>
        <location evidence="1">Membrane</location>
        <topology evidence="1">Multi-pass membrane protein</topology>
    </subcellularLocation>
</comment>
<gene>
    <name evidence="7" type="primary">Cnih4</name>
</gene>
<organism evidence="7">
    <name type="scientific">Phallusia mammillata</name>
    <dbReference type="NCBI Taxonomy" id="59560"/>
    <lineage>
        <taxon>Eukaryota</taxon>
        <taxon>Metazoa</taxon>
        <taxon>Chordata</taxon>
        <taxon>Tunicata</taxon>
        <taxon>Ascidiacea</taxon>
        <taxon>Phlebobranchia</taxon>
        <taxon>Ascidiidae</taxon>
        <taxon>Phallusia</taxon>
    </lineage>
</organism>
<protein>
    <submittedName>
        <fullName evidence="7">Protein cornichon homolog 4-like</fullName>
    </submittedName>
</protein>
<dbReference type="Pfam" id="PF03311">
    <property type="entry name" value="Cornichon"/>
    <property type="match status" value="1"/>
</dbReference>
<dbReference type="PANTHER" id="PTHR12290">
    <property type="entry name" value="CORNICHON-RELATED"/>
    <property type="match status" value="1"/>
</dbReference>
<evidence type="ECO:0000256" key="5">
    <source>
        <dbReference type="ARBA" id="ARBA00023136"/>
    </source>
</evidence>
<dbReference type="EMBL" id="LR784044">
    <property type="protein sequence ID" value="CAB3232078.1"/>
    <property type="molecule type" value="mRNA"/>
</dbReference>
<accession>A0A6F9DA83</accession>
<keyword evidence="5 6" id="KW-0472">Membrane</keyword>
<dbReference type="InterPro" id="IPR003377">
    <property type="entry name" value="Cornichon"/>
</dbReference>
<dbReference type="GO" id="GO:0016192">
    <property type="term" value="P:vesicle-mediated transport"/>
    <property type="evidence" value="ECO:0007669"/>
    <property type="project" value="InterPro"/>
</dbReference>
<feature type="transmembrane region" description="Helical" evidence="6">
    <location>
        <begin position="119"/>
        <end position="138"/>
    </location>
</feature>
<evidence type="ECO:0000256" key="4">
    <source>
        <dbReference type="ARBA" id="ARBA00022989"/>
    </source>
</evidence>
<evidence type="ECO:0000256" key="1">
    <source>
        <dbReference type="ARBA" id="ARBA00004141"/>
    </source>
</evidence>